<comment type="caution">
    <text evidence="2">The sequence shown here is derived from an EMBL/GenBank/DDBJ whole genome shotgun (WGS) entry which is preliminary data.</text>
</comment>
<evidence type="ECO:0000256" key="1">
    <source>
        <dbReference type="SAM" id="MobiDB-lite"/>
    </source>
</evidence>
<feature type="region of interest" description="Disordered" evidence="1">
    <location>
        <begin position="152"/>
        <end position="173"/>
    </location>
</feature>
<feature type="compositionally biased region" description="Low complexity" evidence="1">
    <location>
        <begin position="77"/>
        <end position="87"/>
    </location>
</feature>
<dbReference type="EMBL" id="CAJMWX010000781">
    <property type="protein sequence ID" value="CAE6429508.1"/>
    <property type="molecule type" value="Genomic_DNA"/>
</dbReference>
<feature type="region of interest" description="Disordered" evidence="1">
    <location>
        <begin position="194"/>
        <end position="216"/>
    </location>
</feature>
<evidence type="ECO:0000313" key="3">
    <source>
        <dbReference type="Proteomes" id="UP000663888"/>
    </source>
</evidence>
<protein>
    <submittedName>
        <fullName evidence="2">Uncharacterized protein</fullName>
    </submittedName>
</protein>
<reference evidence="2" key="1">
    <citation type="submission" date="2021-01" db="EMBL/GenBank/DDBJ databases">
        <authorList>
            <person name="Kaushik A."/>
        </authorList>
    </citation>
    <scope>NUCLEOTIDE SEQUENCE</scope>
    <source>
        <strain evidence="2">AG4-R118</strain>
    </source>
</reference>
<accession>A0A8H2XSG0</accession>
<sequence>MAQVDNFPDFSFTCWAGCVPGITMCDQCLQNAADSTNCVGYIAQSDTRSTTSQNDAAPNHFARLVPSNFHKFEAPFSTTTSERTSSGGSSGSSGPKELTFSEMLHNYTPPTVPESPGRTPAPIATPQDLSFTYHLAYIDDKLVEIAASRRNDTPTEYYSTPRSAKRPAQSDSFAELEQTRSSVFASRSAQLAVPRRTHSKVIREQNGRTPPDPQLAIGHELEHDAKRRKLRKNESTSAHTFVVTEPASLRKAKSLVAGDVNQPTVLHPVVNPSNTVALPMIVPTIWPREAALTRLRCLLQREADQRADDARLRMVSLEQRPNAVKFDTELHFDITNWILTVQGPPEPEYKSIRRHLRSHLETRFHAVLLFSRYASRISSSAFNPFLAPRREVESQYQRRIRERLIEEIALGCLAISTKFHRDFLPPLSPMTADQFLNLLGEEHPVSFDDLELVQSTIMRSFGYILYQPTPQAYIQELWNACSMLQSIQDGNLELYRSPLQTRALELLESCFSGKFHSYALILIPTDEQTAAILEAIHIQEMHLQCRSHSHPHVKWEPSQDSRPRVCAACVHIELCTAMQIHLDALTGCRDWIMTIWTGFGED</sequence>
<gene>
    <name evidence="2" type="ORF">RDB_LOCUS33254</name>
</gene>
<organism evidence="2 3">
    <name type="scientific">Rhizoctonia solani</name>
    <dbReference type="NCBI Taxonomy" id="456999"/>
    <lineage>
        <taxon>Eukaryota</taxon>
        <taxon>Fungi</taxon>
        <taxon>Dikarya</taxon>
        <taxon>Basidiomycota</taxon>
        <taxon>Agaricomycotina</taxon>
        <taxon>Agaricomycetes</taxon>
        <taxon>Cantharellales</taxon>
        <taxon>Ceratobasidiaceae</taxon>
        <taxon>Rhizoctonia</taxon>
    </lineage>
</organism>
<dbReference type="Proteomes" id="UP000663888">
    <property type="component" value="Unassembled WGS sequence"/>
</dbReference>
<dbReference type="AlphaFoldDB" id="A0A8H2XSG0"/>
<name>A0A8H2XSG0_9AGAM</name>
<evidence type="ECO:0000313" key="2">
    <source>
        <dbReference type="EMBL" id="CAE6429508.1"/>
    </source>
</evidence>
<feature type="region of interest" description="Disordered" evidence="1">
    <location>
        <begin position="77"/>
        <end position="98"/>
    </location>
</feature>
<proteinExistence type="predicted"/>